<reference evidence="2 3" key="1">
    <citation type="journal article" date="2014" name="Nature">
        <title>The genome of the recently domesticated crop plant sugar beet (Beta vulgaris).</title>
        <authorList>
            <person name="Dohm J.C."/>
            <person name="Minoche A.E."/>
            <person name="Holtgrawe D."/>
            <person name="Capella-Gutierrez S."/>
            <person name="Zakrzewski F."/>
            <person name="Tafer H."/>
            <person name="Rupp O."/>
            <person name="Sorensen T.R."/>
            <person name="Stracke R."/>
            <person name="Reinhardt R."/>
            <person name="Goesmann A."/>
            <person name="Kraft T."/>
            <person name="Schulz B."/>
            <person name="Stadler P.F."/>
            <person name="Schmidt T."/>
            <person name="Gabaldon T."/>
            <person name="Lehrach H."/>
            <person name="Weisshaar B."/>
            <person name="Himmelbauer H."/>
        </authorList>
    </citation>
    <scope>NUCLEOTIDE SEQUENCE [LARGE SCALE GENOMIC DNA]</scope>
    <source>
        <tissue evidence="2">Taproot</tissue>
    </source>
</reference>
<dbReference type="AlphaFoldDB" id="A0A0J8B8S3"/>
<name>A0A0J8B8S3_BETVV</name>
<dbReference type="Proteomes" id="UP000035740">
    <property type="component" value="Unassembled WGS sequence"/>
</dbReference>
<feature type="compositionally biased region" description="Basic and acidic residues" evidence="1">
    <location>
        <begin position="77"/>
        <end position="86"/>
    </location>
</feature>
<dbReference type="EMBL" id="KQ090399">
    <property type="protein sequence ID" value="KMS96232.1"/>
    <property type="molecule type" value="Genomic_DNA"/>
</dbReference>
<evidence type="ECO:0000313" key="2">
    <source>
        <dbReference type="EMBL" id="KMS96232.1"/>
    </source>
</evidence>
<proteinExistence type="predicted"/>
<feature type="region of interest" description="Disordered" evidence="1">
    <location>
        <begin position="67"/>
        <end position="86"/>
    </location>
</feature>
<evidence type="ECO:0000256" key="1">
    <source>
        <dbReference type="SAM" id="MobiDB-lite"/>
    </source>
</evidence>
<evidence type="ECO:0000313" key="3">
    <source>
        <dbReference type="Proteomes" id="UP000035740"/>
    </source>
</evidence>
<accession>A0A0J8B8S3</accession>
<gene>
    <name evidence="2" type="ORF">BVRB_000880</name>
</gene>
<sequence>MRREGEGEIQGAGRDGGDRRAMKGRGRCDVQAKEEGRGDVTCREGEEIIVARRRFRVWRGGHISGVRCGGGGGAMVEDGKRRKKEE</sequence>
<protein>
    <submittedName>
        <fullName evidence="2">Uncharacterized protein</fullName>
    </submittedName>
</protein>
<keyword evidence="3" id="KW-1185">Reference proteome</keyword>
<feature type="region of interest" description="Disordered" evidence="1">
    <location>
        <begin position="1"/>
        <end position="36"/>
    </location>
</feature>
<dbReference type="Gramene" id="KMS96232">
    <property type="protein sequence ID" value="KMS96232"/>
    <property type="gene ID" value="BVRB_000880"/>
</dbReference>
<feature type="compositionally biased region" description="Basic and acidic residues" evidence="1">
    <location>
        <begin position="15"/>
        <end position="36"/>
    </location>
</feature>
<organism evidence="2 3">
    <name type="scientific">Beta vulgaris subsp. vulgaris</name>
    <name type="common">Beet</name>
    <dbReference type="NCBI Taxonomy" id="3555"/>
    <lineage>
        <taxon>Eukaryota</taxon>
        <taxon>Viridiplantae</taxon>
        <taxon>Streptophyta</taxon>
        <taxon>Embryophyta</taxon>
        <taxon>Tracheophyta</taxon>
        <taxon>Spermatophyta</taxon>
        <taxon>Magnoliopsida</taxon>
        <taxon>eudicotyledons</taxon>
        <taxon>Gunneridae</taxon>
        <taxon>Pentapetalae</taxon>
        <taxon>Caryophyllales</taxon>
        <taxon>Chenopodiaceae</taxon>
        <taxon>Betoideae</taxon>
        <taxon>Beta</taxon>
    </lineage>
</organism>